<organism evidence="2">
    <name type="scientific">Salinispirillum sp. LH 10-3-1</name>
    <dbReference type="NCBI Taxonomy" id="2952525"/>
    <lineage>
        <taxon>Bacteria</taxon>
        <taxon>Pseudomonadati</taxon>
        <taxon>Pseudomonadota</taxon>
        <taxon>Gammaproteobacteria</taxon>
        <taxon>Oceanospirillales</taxon>
        <taxon>Saccharospirillaceae</taxon>
        <taxon>Salinispirillum</taxon>
    </lineage>
</organism>
<dbReference type="EMBL" id="CP101717">
    <property type="protein sequence ID" value="WLD57178.1"/>
    <property type="molecule type" value="Genomic_DNA"/>
</dbReference>
<dbReference type="SUPFAM" id="SSF55729">
    <property type="entry name" value="Acyl-CoA N-acyltransferases (Nat)"/>
    <property type="match status" value="1"/>
</dbReference>
<dbReference type="PROSITE" id="PS51186">
    <property type="entry name" value="GNAT"/>
    <property type="match status" value="1"/>
</dbReference>
<keyword evidence="2" id="KW-0808">Transferase</keyword>
<sequence length="164" mass="18476">MFSALNGLPSSVEPTKGTLSWQVDAFERLGNTALYRILQLRVNVFVVEQQCPYPELDDQDQTAWHLQGYVDGELAAYARILPPKADGLPIIGRVVVAPAYRGLKLGEQLMQRAMEWTRNAFPQRQIEIGAQHRLQAFYMGLGFTAVGEPYDEDGIQHIKMLSQK</sequence>
<dbReference type="Gene3D" id="3.40.630.30">
    <property type="match status" value="1"/>
</dbReference>
<dbReference type="AlphaFoldDB" id="A0AB38YDP6"/>
<accession>A0AB38YDP6</accession>
<dbReference type="InterPro" id="IPR000182">
    <property type="entry name" value="GNAT_dom"/>
</dbReference>
<gene>
    <name evidence="2" type="ORF">NFC81_10655</name>
</gene>
<dbReference type="InterPro" id="IPR016181">
    <property type="entry name" value="Acyl_CoA_acyltransferase"/>
</dbReference>
<proteinExistence type="predicted"/>
<protein>
    <submittedName>
        <fullName evidence="2">GNAT family N-acetyltransferase</fullName>
        <ecNumber evidence="2">2.3.1.-</ecNumber>
    </submittedName>
</protein>
<dbReference type="RefSeq" id="WP_304994466.1">
    <property type="nucleotide sequence ID" value="NZ_CP101717.1"/>
</dbReference>
<name>A0AB38YDP6_9GAMM</name>
<dbReference type="Pfam" id="PF13673">
    <property type="entry name" value="Acetyltransf_10"/>
    <property type="match status" value="1"/>
</dbReference>
<keyword evidence="2" id="KW-0012">Acyltransferase</keyword>
<dbReference type="CDD" id="cd04301">
    <property type="entry name" value="NAT_SF"/>
    <property type="match status" value="1"/>
</dbReference>
<reference evidence="2" key="1">
    <citation type="submission" date="2022-07" db="EMBL/GenBank/DDBJ databases">
        <title>Complete genome sequence of Salinispirillum sp. LH10-3-1 capable of multiple carbohydrate inversion isolated from a soda lake.</title>
        <authorList>
            <person name="Liu J."/>
            <person name="Zhai Y."/>
            <person name="Zhang H."/>
            <person name="Yang H."/>
            <person name="Qu J."/>
            <person name="Li J."/>
        </authorList>
    </citation>
    <scope>NUCLEOTIDE SEQUENCE</scope>
    <source>
        <strain evidence="2">LH 10-3-1</strain>
    </source>
</reference>
<evidence type="ECO:0000313" key="2">
    <source>
        <dbReference type="EMBL" id="WLD57178.1"/>
    </source>
</evidence>
<dbReference type="EC" id="2.3.1.-" evidence="2"/>
<feature type="domain" description="N-acetyltransferase" evidence="1">
    <location>
        <begin position="24"/>
        <end position="164"/>
    </location>
</feature>
<evidence type="ECO:0000259" key="1">
    <source>
        <dbReference type="PROSITE" id="PS51186"/>
    </source>
</evidence>
<dbReference type="GO" id="GO:0016747">
    <property type="term" value="F:acyltransferase activity, transferring groups other than amino-acyl groups"/>
    <property type="evidence" value="ECO:0007669"/>
    <property type="project" value="InterPro"/>
</dbReference>